<keyword evidence="1" id="KW-0472">Membrane</keyword>
<dbReference type="OrthoDB" id="4521223at2759"/>
<feature type="transmembrane region" description="Helical" evidence="1">
    <location>
        <begin position="27"/>
        <end position="49"/>
    </location>
</feature>
<dbReference type="AlphaFoldDB" id="A0A6A6DSA6"/>
<dbReference type="EMBL" id="ML994647">
    <property type="protein sequence ID" value="KAF2182484.1"/>
    <property type="molecule type" value="Genomic_DNA"/>
</dbReference>
<evidence type="ECO:0000256" key="1">
    <source>
        <dbReference type="SAM" id="Phobius"/>
    </source>
</evidence>
<keyword evidence="1" id="KW-0812">Transmembrane</keyword>
<name>A0A6A6DSA6_9PEZI</name>
<protein>
    <submittedName>
        <fullName evidence="2">Uncharacterized protein</fullName>
    </submittedName>
</protein>
<accession>A0A6A6DSA6</accession>
<dbReference type="Proteomes" id="UP000800200">
    <property type="component" value="Unassembled WGS sequence"/>
</dbReference>
<evidence type="ECO:0000313" key="3">
    <source>
        <dbReference type="Proteomes" id="UP000800200"/>
    </source>
</evidence>
<sequence>MSQGQPPARRWVDPNFPNPMGPDDATVIIYDYILSLVVGVLGAVLFLIASILQAGSCSSTRYEYLSTVLIGIVFVSLPKHRPSALPNLITCDVIATVIQIPTPLSSESQKVTAKIRQRPTSLWPVYPSKRSPS</sequence>
<reference evidence="2" key="1">
    <citation type="journal article" date="2020" name="Stud. Mycol.">
        <title>101 Dothideomycetes genomes: a test case for predicting lifestyles and emergence of pathogens.</title>
        <authorList>
            <person name="Haridas S."/>
            <person name="Albert R."/>
            <person name="Binder M."/>
            <person name="Bloem J."/>
            <person name="Labutti K."/>
            <person name="Salamov A."/>
            <person name="Andreopoulos B."/>
            <person name="Baker S."/>
            <person name="Barry K."/>
            <person name="Bills G."/>
            <person name="Bluhm B."/>
            <person name="Cannon C."/>
            <person name="Castanera R."/>
            <person name="Culley D."/>
            <person name="Daum C."/>
            <person name="Ezra D."/>
            <person name="Gonzalez J."/>
            <person name="Henrissat B."/>
            <person name="Kuo A."/>
            <person name="Liang C."/>
            <person name="Lipzen A."/>
            <person name="Lutzoni F."/>
            <person name="Magnuson J."/>
            <person name="Mondo S."/>
            <person name="Nolan M."/>
            <person name="Ohm R."/>
            <person name="Pangilinan J."/>
            <person name="Park H.-J."/>
            <person name="Ramirez L."/>
            <person name="Alfaro M."/>
            <person name="Sun H."/>
            <person name="Tritt A."/>
            <person name="Yoshinaga Y."/>
            <person name="Zwiers L.-H."/>
            <person name="Turgeon B."/>
            <person name="Goodwin S."/>
            <person name="Spatafora J."/>
            <person name="Crous P."/>
            <person name="Grigoriev I."/>
        </authorList>
    </citation>
    <scope>NUCLEOTIDE SEQUENCE</scope>
    <source>
        <strain evidence="2">CBS 207.26</strain>
    </source>
</reference>
<keyword evidence="3" id="KW-1185">Reference proteome</keyword>
<keyword evidence="1" id="KW-1133">Transmembrane helix</keyword>
<proteinExistence type="predicted"/>
<organism evidence="2 3">
    <name type="scientific">Zopfia rhizophila CBS 207.26</name>
    <dbReference type="NCBI Taxonomy" id="1314779"/>
    <lineage>
        <taxon>Eukaryota</taxon>
        <taxon>Fungi</taxon>
        <taxon>Dikarya</taxon>
        <taxon>Ascomycota</taxon>
        <taxon>Pezizomycotina</taxon>
        <taxon>Dothideomycetes</taxon>
        <taxon>Dothideomycetes incertae sedis</taxon>
        <taxon>Zopfiaceae</taxon>
        <taxon>Zopfia</taxon>
    </lineage>
</organism>
<gene>
    <name evidence="2" type="ORF">K469DRAFT_690621</name>
</gene>
<evidence type="ECO:0000313" key="2">
    <source>
        <dbReference type="EMBL" id="KAF2182484.1"/>
    </source>
</evidence>